<sequence length="352" mass="39632">MAETRSTRVGKKSTGPTAVGSIFSVSEKKLTGSATVGDVNENKETDEPVMVSNESSIDNLRYQIGGLGDQMAISQGQQQAFLATVDNSGRYIPPPIRLGYQDQYGHGMNGQGEIYMAGEWPKRRNDDVASQNGPTQYEDILNEEYQHKNSLKGTYYKDPNLDINLVELEDLVKDNTTEVRLAEVVATRPYMCRGLVKYENRDPEVGLLGAPSGKFEYYMQYSKPDSYHQYPIKHIGWDLDKPRQHDVHSIDRHTKRRDWTVKTFKPLVKEDDVTAVKQVEEDRIVYPLDETNVKDDVAVNSSSKISKDKNDDFSLKLQSSMDRDVEEEGINKPEIVKEGSDVGLQAAKEDGV</sequence>
<name>A0A8K0MS04_9ROSA</name>
<dbReference type="AlphaFoldDB" id="A0A8K0MS04"/>
<evidence type="ECO:0000313" key="2">
    <source>
        <dbReference type="EMBL" id="KAF3456741.1"/>
    </source>
</evidence>
<evidence type="ECO:0000313" key="3">
    <source>
        <dbReference type="Proteomes" id="UP000796880"/>
    </source>
</evidence>
<protein>
    <submittedName>
        <fullName evidence="2">Uncharacterized protein</fullName>
    </submittedName>
</protein>
<organism evidence="2 3">
    <name type="scientific">Rhamnella rubrinervis</name>
    <dbReference type="NCBI Taxonomy" id="2594499"/>
    <lineage>
        <taxon>Eukaryota</taxon>
        <taxon>Viridiplantae</taxon>
        <taxon>Streptophyta</taxon>
        <taxon>Embryophyta</taxon>
        <taxon>Tracheophyta</taxon>
        <taxon>Spermatophyta</taxon>
        <taxon>Magnoliopsida</taxon>
        <taxon>eudicotyledons</taxon>
        <taxon>Gunneridae</taxon>
        <taxon>Pentapetalae</taxon>
        <taxon>rosids</taxon>
        <taxon>fabids</taxon>
        <taxon>Rosales</taxon>
        <taxon>Rhamnaceae</taxon>
        <taxon>rhamnoid group</taxon>
        <taxon>Rhamneae</taxon>
        <taxon>Rhamnella</taxon>
    </lineage>
</organism>
<dbReference type="EMBL" id="VOIH02000001">
    <property type="protein sequence ID" value="KAF3456741.1"/>
    <property type="molecule type" value="Genomic_DNA"/>
</dbReference>
<proteinExistence type="predicted"/>
<accession>A0A8K0MS04</accession>
<dbReference type="Proteomes" id="UP000796880">
    <property type="component" value="Unassembled WGS sequence"/>
</dbReference>
<reference evidence="2" key="1">
    <citation type="submission" date="2020-03" db="EMBL/GenBank/DDBJ databases">
        <title>A high-quality chromosome-level genome assembly of a woody plant with both climbing and erect habits, Rhamnella rubrinervis.</title>
        <authorList>
            <person name="Lu Z."/>
            <person name="Yang Y."/>
            <person name="Zhu X."/>
            <person name="Sun Y."/>
        </authorList>
    </citation>
    <scope>NUCLEOTIDE SEQUENCE</scope>
    <source>
        <strain evidence="2">BYM</strain>
        <tissue evidence="2">Leaf</tissue>
    </source>
</reference>
<gene>
    <name evidence="2" type="ORF">FNV43_RR01395</name>
</gene>
<feature type="region of interest" description="Disordered" evidence="1">
    <location>
        <begin position="1"/>
        <end position="24"/>
    </location>
</feature>
<evidence type="ECO:0000256" key="1">
    <source>
        <dbReference type="SAM" id="MobiDB-lite"/>
    </source>
</evidence>
<dbReference type="OrthoDB" id="1165525at2759"/>
<keyword evidence="3" id="KW-1185">Reference proteome</keyword>
<comment type="caution">
    <text evidence="2">The sequence shown here is derived from an EMBL/GenBank/DDBJ whole genome shotgun (WGS) entry which is preliminary data.</text>
</comment>